<protein>
    <submittedName>
        <fullName evidence="3">AAA family ATPase</fullName>
    </submittedName>
</protein>
<proteinExistence type="predicted"/>
<feature type="coiled-coil region" evidence="1">
    <location>
        <begin position="660"/>
        <end position="722"/>
    </location>
</feature>
<evidence type="ECO:0000313" key="4">
    <source>
        <dbReference type="Proteomes" id="UP001589645"/>
    </source>
</evidence>
<comment type="caution">
    <text evidence="3">The sequence shown here is derived from an EMBL/GenBank/DDBJ whole genome shotgun (WGS) entry which is preliminary data.</text>
</comment>
<dbReference type="Pfam" id="PF13558">
    <property type="entry name" value="SbcC_Walker_B"/>
    <property type="match status" value="1"/>
</dbReference>
<dbReference type="PANTHER" id="PTHR32114:SF2">
    <property type="entry name" value="ABC TRANSPORTER ABCH.3"/>
    <property type="match status" value="1"/>
</dbReference>
<keyword evidence="4" id="KW-1185">Reference proteome</keyword>
<sequence length="1014" mass="113693">MKPITLTIQAFGPFAGTERIDFTLLGANPLFLINGPTGSGKSSILDAICFALYGETTGSERTGDQMRCDYASSDSITEVSFVFALGDKQYKVVRSPEQQIPKKRGEGTTKKLHSATLFAIENQQETLIANKPKPVSQAMLELIGLDVKQFRQVMVLPQGKFRELLIANSKDREQIFGQLFQTHVYTAIERALFEKASSIRKAKEDFDNQIMGALGTANVHSEQELRQAMDALLPELNAAKAYTQQCFEQLETAKLDQKTAQDIANKYTQLRRTQQELDFLQATRGDIEKQQIELTDGKKAAQISVTYRDWKQSQQQTVEANLAITQAKQVVLEQQQAVTQAQQNHQTAEQESQQLPELNQRGYYLDELEKKLTEKDKLSAQLDESQKALVQAQKRHEQSVGQLSDLNKKLEEKNQEFDSAKAQQSQLALKQQQYKELNKQIRAYQELNQTLSALSHYQQQDASEQGKLEAAKKALADAEHFANQQEFLWHSSQAALLAKTLLEDAPCPVCGSCDHPTPATFESEEVSKEAVEQARQQQQQAQLLVNQAAESRHQASLQLSKVEQAVAGWRQQLGDVEQQSLDALQQQSEQLQQEITQLEAINLHQIEQQANSLKQCVVSKESEIHALLASRDEAHNHVVRLKGLVDNLAETLAKDELTRVEDVKAQQVRLTQQITRLKEALSLTQQRLSSSQQQLVAAQTDLANKEQYHKQSRQRTEELETQWYSVLKESAFESEQAFLNAKLEPAQLEGLEAAIKTYFEKQAAINGVLESLHKELGEHKEPEMDSLVKRVEMHSEKYQQAQKQQSALQSNFDGYHKVETNLKLIHQQNEALEKQYQVVGTLSDVANGRTGTKVSLHRFVLGVLLDDVLIQASTRLRLMTKGRYELRRKEDRARGNAGSGLDLMVEDGYTGKWRDVATLSGGESFMAALALALGLSDVVQSYSGGIRLDTLFIDEGFGSLDPESLDLAIQTLIDLQQGGRTIGVISHVTEMKEQMSLRVDIKSTRAGSSISLAH</sequence>
<organism evidence="3 4">
    <name type="scientific">Vibrio olivae</name>
    <dbReference type="NCBI Taxonomy" id="1243002"/>
    <lineage>
        <taxon>Bacteria</taxon>
        <taxon>Pseudomonadati</taxon>
        <taxon>Pseudomonadota</taxon>
        <taxon>Gammaproteobacteria</taxon>
        <taxon>Vibrionales</taxon>
        <taxon>Vibrionaceae</taxon>
        <taxon>Vibrio</taxon>
    </lineage>
</organism>
<dbReference type="SUPFAM" id="SSF52540">
    <property type="entry name" value="P-loop containing nucleoside triphosphate hydrolases"/>
    <property type="match status" value="3"/>
</dbReference>
<evidence type="ECO:0000256" key="1">
    <source>
        <dbReference type="SAM" id="Coils"/>
    </source>
</evidence>
<dbReference type="Gene3D" id="3.40.50.300">
    <property type="entry name" value="P-loop containing nucleotide triphosphate hydrolases"/>
    <property type="match status" value="2"/>
</dbReference>
<dbReference type="PANTHER" id="PTHR32114">
    <property type="entry name" value="ABC TRANSPORTER ABCH.3"/>
    <property type="match status" value="1"/>
</dbReference>
<dbReference type="Pfam" id="PF13476">
    <property type="entry name" value="AAA_23"/>
    <property type="match status" value="1"/>
</dbReference>
<reference evidence="3 4" key="1">
    <citation type="submission" date="2024-09" db="EMBL/GenBank/DDBJ databases">
        <authorList>
            <person name="Sun Q."/>
            <person name="Mori K."/>
        </authorList>
    </citation>
    <scope>NUCLEOTIDE SEQUENCE [LARGE SCALE GENOMIC DNA]</scope>
    <source>
        <strain evidence="3 4">CECT 8064</strain>
    </source>
</reference>
<name>A0ABV5HS93_9VIBR</name>
<feature type="coiled-coil region" evidence="1">
    <location>
        <begin position="527"/>
        <end position="601"/>
    </location>
</feature>
<accession>A0ABV5HS93</accession>
<evidence type="ECO:0000313" key="3">
    <source>
        <dbReference type="EMBL" id="MFB9136587.1"/>
    </source>
</evidence>
<dbReference type="RefSeq" id="WP_390194824.1">
    <property type="nucleotide sequence ID" value="NZ_JBHMEP010000006.1"/>
</dbReference>
<keyword evidence="1" id="KW-0175">Coiled coil</keyword>
<dbReference type="InterPro" id="IPR038729">
    <property type="entry name" value="Rad50/SbcC_AAA"/>
</dbReference>
<feature type="coiled-coil region" evidence="1">
    <location>
        <begin position="331"/>
        <end position="454"/>
    </location>
</feature>
<dbReference type="Proteomes" id="UP001589645">
    <property type="component" value="Unassembled WGS sequence"/>
</dbReference>
<feature type="coiled-coil region" evidence="1">
    <location>
        <begin position="784"/>
        <end position="835"/>
    </location>
</feature>
<dbReference type="InterPro" id="IPR027417">
    <property type="entry name" value="P-loop_NTPase"/>
</dbReference>
<feature type="coiled-coil region" evidence="1">
    <location>
        <begin position="263"/>
        <end position="290"/>
    </location>
</feature>
<gene>
    <name evidence="3" type="ORF">ACFFUV_16580</name>
</gene>
<evidence type="ECO:0000259" key="2">
    <source>
        <dbReference type="Pfam" id="PF13476"/>
    </source>
</evidence>
<feature type="domain" description="Rad50/SbcC-type AAA" evidence="2">
    <location>
        <begin position="6"/>
        <end position="250"/>
    </location>
</feature>
<dbReference type="EMBL" id="JBHMEP010000006">
    <property type="protein sequence ID" value="MFB9136587.1"/>
    <property type="molecule type" value="Genomic_DNA"/>
</dbReference>